<dbReference type="GO" id="GO:0003700">
    <property type="term" value="F:DNA-binding transcription factor activity"/>
    <property type="evidence" value="ECO:0007669"/>
    <property type="project" value="InterPro"/>
</dbReference>
<evidence type="ECO:0000313" key="6">
    <source>
        <dbReference type="EMBL" id="HJC62024.1"/>
    </source>
</evidence>
<dbReference type="InterPro" id="IPR018062">
    <property type="entry name" value="HTH_AraC-typ_CS"/>
</dbReference>
<evidence type="ECO:0000313" key="7">
    <source>
        <dbReference type="Proteomes" id="UP000823886"/>
    </source>
</evidence>
<feature type="domain" description="HTH araC/xylS-type" evidence="5">
    <location>
        <begin position="170"/>
        <end position="267"/>
    </location>
</feature>
<name>A0A9D2PJA7_9FIRM</name>
<dbReference type="Gene3D" id="2.60.120.10">
    <property type="entry name" value="Jelly Rolls"/>
    <property type="match status" value="1"/>
</dbReference>
<gene>
    <name evidence="6" type="ORF">H9753_00205</name>
</gene>
<dbReference type="PROSITE" id="PS00041">
    <property type="entry name" value="HTH_ARAC_FAMILY_1"/>
    <property type="match status" value="1"/>
</dbReference>
<comment type="caution">
    <text evidence="6">The sequence shown here is derived from an EMBL/GenBank/DDBJ whole genome shotgun (WGS) entry which is preliminary data.</text>
</comment>
<dbReference type="Pfam" id="PF02311">
    <property type="entry name" value="AraC_binding"/>
    <property type="match status" value="1"/>
</dbReference>
<dbReference type="SUPFAM" id="SSF51215">
    <property type="entry name" value="Regulatory protein AraC"/>
    <property type="match status" value="1"/>
</dbReference>
<dbReference type="SMART" id="SM00342">
    <property type="entry name" value="HTH_ARAC"/>
    <property type="match status" value="1"/>
</dbReference>
<accession>A0A9D2PJA7</accession>
<reference evidence="6" key="2">
    <citation type="submission" date="2021-04" db="EMBL/GenBank/DDBJ databases">
        <authorList>
            <person name="Gilroy R."/>
        </authorList>
    </citation>
    <scope>NUCLEOTIDE SEQUENCE</scope>
    <source>
        <strain evidence="6">ChiBcec2-3848</strain>
    </source>
</reference>
<dbReference type="GO" id="GO:0043565">
    <property type="term" value="F:sequence-specific DNA binding"/>
    <property type="evidence" value="ECO:0007669"/>
    <property type="project" value="InterPro"/>
</dbReference>
<dbReference type="InterPro" id="IPR003313">
    <property type="entry name" value="AraC-bd"/>
</dbReference>
<dbReference type="InterPro" id="IPR050204">
    <property type="entry name" value="AraC_XylS_family_regulators"/>
</dbReference>
<proteinExistence type="predicted"/>
<evidence type="ECO:0000256" key="2">
    <source>
        <dbReference type="ARBA" id="ARBA00023125"/>
    </source>
</evidence>
<sequence>MKKEIKTAVFDEELRIEAYRFEGTSQPFPNHFHEYYVIGFVERGQRYLLCRDREYSIHPGDVLLFQPGENHGCAQTGEETLDYRGLNITKEVMEKLAKEITGQPKLPGFSHSVIRDEEINGCLHALHESIMKGSSEFDKEEQLYQLLSLLMQRYGQPFCQGIPECGQEIARACRFMEEHYRERIFLDQICREAGLSKSTLLRAFTRTKGVTPYCYLQNIRIGAARKLLEQGTAPVEAALRTGFFDQSHFTNYFNRFIGLSPGAYREIFQKKTEEAGGEDNGK</sequence>
<keyword evidence="1" id="KW-0805">Transcription regulation</keyword>
<dbReference type="Gene3D" id="1.10.10.60">
    <property type="entry name" value="Homeodomain-like"/>
    <property type="match status" value="2"/>
</dbReference>
<reference evidence="6" key="1">
    <citation type="journal article" date="2021" name="PeerJ">
        <title>Extensive microbial diversity within the chicken gut microbiome revealed by metagenomics and culture.</title>
        <authorList>
            <person name="Gilroy R."/>
            <person name="Ravi A."/>
            <person name="Getino M."/>
            <person name="Pursley I."/>
            <person name="Horton D.L."/>
            <person name="Alikhan N.F."/>
            <person name="Baker D."/>
            <person name="Gharbi K."/>
            <person name="Hall N."/>
            <person name="Watson M."/>
            <person name="Adriaenssens E.M."/>
            <person name="Foster-Nyarko E."/>
            <person name="Jarju S."/>
            <person name="Secka A."/>
            <person name="Antonio M."/>
            <person name="Oren A."/>
            <person name="Chaudhuri R.R."/>
            <person name="La Ragione R."/>
            <person name="Hildebrand F."/>
            <person name="Pallen M.J."/>
        </authorList>
    </citation>
    <scope>NUCLEOTIDE SEQUENCE</scope>
    <source>
        <strain evidence="6">ChiBcec2-3848</strain>
    </source>
</reference>
<dbReference type="InterPro" id="IPR009057">
    <property type="entry name" value="Homeodomain-like_sf"/>
</dbReference>
<evidence type="ECO:0000256" key="3">
    <source>
        <dbReference type="ARBA" id="ARBA00023159"/>
    </source>
</evidence>
<keyword evidence="3" id="KW-0010">Activator</keyword>
<dbReference type="PROSITE" id="PS01124">
    <property type="entry name" value="HTH_ARAC_FAMILY_2"/>
    <property type="match status" value="1"/>
</dbReference>
<dbReference type="PANTHER" id="PTHR46796">
    <property type="entry name" value="HTH-TYPE TRANSCRIPTIONAL ACTIVATOR RHAS-RELATED"/>
    <property type="match status" value="1"/>
</dbReference>
<dbReference type="Proteomes" id="UP000823886">
    <property type="component" value="Unassembled WGS sequence"/>
</dbReference>
<dbReference type="AlphaFoldDB" id="A0A9D2PJA7"/>
<keyword evidence="2" id="KW-0238">DNA-binding</keyword>
<dbReference type="SUPFAM" id="SSF46689">
    <property type="entry name" value="Homeodomain-like"/>
    <property type="match status" value="2"/>
</dbReference>
<dbReference type="PANTHER" id="PTHR46796:SF2">
    <property type="entry name" value="TRANSCRIPTIONAL REGULATORY PROTEIN"/>
    <property type="match status" value="1"/>
</dbReference>
<dbReference type="InterPro" id="IPR037923">
    <property type="entry name" value="HTH-like"/>
</dbReference>
<organism evidence="6 7">
    <name type="scientific">Candidatus Blautia merdavium</name>
    <dbReference type="NCBI Taxonomy" id="2838494"/>
    <lineage>
        <taxon>Bacteria</taxon>
        <taxon>Bacillati</taxon>
        <taxon>Bacillota</taxon>
        <taxon>Clostridia</taxon>
        <taxon>Lachnospirales</taxon>
        <taxon>Lachnospiraceae</taxon>
        <taxon>Blautia</taxon>
    </lineage>
</organism>
<dbReference type="InterPro" id="IPR018060">
    <property type="entry name" value="HTH_AraC"/>
</dbReference>
<evidence type="ECO:0000259" key="5">
    <source>
        <dbReference type="PROSITE" id="PS01124"/>
    </source>
</evidence>
<dbReference type="Pfam" id="PF12833">
    <property type="entry name" value="HTH_18"/>
    <property type="match status" value="1"/>
</dbReference>
<keyword evidence="4" id="KW-0804">Transcription</keyword>
<evidence type="ECO:0000256" key="4">
    <source>
        <dbReference type="ARBA" id="ARBA00023163"/>
    </source>
</evidence>
<protein>
    <submittedName>
        <fullName evidence="6">AraC family transcriptional regulator</fullName>
    </submittedName>
</protein>
<dbReference type="EMBL" id="DWVZ01000002">
    <property type="protein sequence ID" value="HJC62024.1"/>
    <property type="molecule type" value="Genomic_DNA"/>
</dbReference>
<evidence type="ECO:0000256" key="1">
    <source>
        <dbReference type="ARBA" id="ARBA00023015"/>
    </source>
</evidence>
<dbReference type="InterPro" id="IPR014710">
    <property type="entry name" value="RmlC-like_jellyroll"/>
</dbReference>